<dbReference type="Proteomes" id="UP000650511">
    <property type="component" value="Unassembled WGS sequence"/>
</dbReference>
<evidence type="ECO:0000313" key="2">
    <source>
        <dbReference type="EMBL" id="GGI05913.1"/>
    </source>
</evidence>
<comment type="caution">
    <text evidence="2">The sequence shown here is derived from an EMBL/GenBank/DDBJ whole genome shotgun (WGS) entry which is preliminary data.</text>
</comment>
<evidence type="ECO:0000313" key="3">
    <source>
        <dbReference type="Proteomes" id="UP000650511"/>
    </source>
</evidence>
<name>A0A8J3ADE1_9ACTN</name>
<accession>A0A8J3ADE1</accession>
<dbReference type="InterPro" id="IPR000182">
    <property type="entry name" value="GNAT_dom"/>
</dbReference>
<protein>
    <recommendedName>
        <fullName evidence="1">N-acetyltransferase domain-containing protein</fullName>
    </recommendedName>
</protein>
<dbReference type="PROSITE" id="PS51186">
    <property type="entry name" value="GNAT"/>
    <property type="match status" value="1"/>
</dbReference>
<dbReference type="SUPFAM" id="SSF55729">
    <property type="entry name" value="Acyl-CoA N-acyltransferases (Nat)"/>
    <property type="match status" value="1"/>
</dbReference>
<feature type="domain" description="N-acetyltransferase" evidence="1">
    <location>
        <begin position="140"/>
        <end position="285"/>
    </location>
</feature>
<sequence length="285" mass="30988">MARMMLRRLRWRRAGAGELETIVARLEQWPAEAGGAARHMFALSVIENQGVGSVRLASDDQRWAAAVVFPNRLVVPCGDASAIEEAGSPGRRWRLLIGDVAAGDAVLRHTPPDPALIVHDQRFFLVDPERVPPANVLPDPGLRRAEAADLDALARLAVQLHVDDRFGPDPGRVGWRGYRQRLEGTVRQGLAYCVGPVGAPVFKLERSVSSRRWGVQLAGIVTAPDVRGQGIARGAVAAAVRAALAEGPLRRRISLHVRADNPAAHKAYFAAGFEDREAWRLAVRS</sequence>
<reference evidence="2" key="2">
    <citation type="submission" date="2020-09" db="EMBL/GenBank/DDBJ databases">
        <authorList>
            <person name="Sun Q."/>
            <person name="Zhou Y."/>
        </authorList>
    </citation>
    <scope>NUCLEOTIDE SEQUENCE</scope>
    <source>
        <strain evidence="2">CGMCC 1.14988</strain>
    </source>
</reference>
<dbReference type="GO" id="GO:0016747">
    <property type="term" value="F:acyltransferase activity, transferring groups other than amino-acyl groups"/>
    <property type="evidence" value="ECO:0007669"/>
    <property type="project" value="InterPro"/>
</dbReference>
<dbReference type="Gene3D" id="3.40.630.30">
    <property type="match status" value="1"/>
</dbReference>
<dbReference type="Pfam" id="PF00583">
    <property type="entry name" value="Acetyltransf_1"/>
    <property type="match status" value="1"/>
</dbReference>
<gene>
    <name evidence="2" type="ORF">GCM10011354_16480</name>
</gene>
<dbReference type="AlphaFoldDB" id="A0A8J3ADE1"/>
<dbReference type="EMBL" id="BMHA01000005">
    <property type="protein sequence ID" value="GGI05913.1"/>
    <property type="molecule type" value="Genomic_DNA"/>
</dbReference>
<reference evidence="2" key="1">
    <citation type="journal article" date="2014" name="Int. J. Syst. Evol. Microbiol.">
        <title>Complete genome sequence of Corynebacterium casei LMG S-19264T (=DSM 44701T), isolated from a smear-ripened cheese.</title>
        <authorList>
            <consortium name="US DOE Joint Genome Institute (JGI-PGF)"/>
            <person name="Walter F."/>
            <person name="Albersmeier A."/>
            <person name="Kalinowski J."/>
            <person name="Ruckert C."/>
        </authorList>
    </citation>
    <scope>NUCLEOTIDE SEQUENCE</scope>
    <source>
        <strain evidence="2">CGMCC 1.14988</strain>
    </source>
</reference>
<evidence type="ECO:0000259" key="1">
    <source>
        <dbReference type="PROSITE" id="PS51186"/>
    </source>
</evidence>
<organism evidence="2 3">
    <name type="scientific">Egicoccus halophilus</name>
    <dbReference type="NCBI Taxonomy" id="1670830"/>
    <lineage>
        <taxon>Bacteria</taxon>
        <taxon>Bacillati</taxon>
        <taxon>Actinomycetota</taxon>
        <taxon>Nitriliruptoria</taxon>
        <taxon>Egicoccales</taxon>
        <taxon>Egicoccaceae</taxon>
        <taxon>Egicoccus</taxon>
    </lineage>
</organism>
<proteinExistence type="predicted"/>
<keyword evidence="3" id="KW-1185">Reference proteome</keyword>
<dbReference type="InterPro" id="IPR016181">
    <property type="entry name" value="Acyl_CoA_acyltransferase"/>
</dbReference>